<evidence type="ECO:0000313" key="3">
    <source>
        <dbReference type="Proteomes" id="UP000184041"/>
    </source>
</evidence>
<protein>
    <submittedName>
        <fullName evidence="2">GWxTD domain-containing protein</fullName>
    </submittedName>
</protein>
<evidence type="ECO:0000259" key="1">
    <source>
        <dbReference type="Pfam" id="PF20094"/>
    </source>
</evidence>
<sequence>MKQINYLTTVALVVGLVLCLAPELQAQRSAKYQKLSLADQRPSQFFDFLVLPGNTDETVTFASVYSFSYRYLPFKKLKQDGAAKNNNKKAFFSPVNLSMEVFNSSEAQLKKRDSDISVERLEPAERSFWEDTAYAETYEQTQTESMFLHGHIGMELKPGIYTYVLQMKRGERSDPRNSRTRTVRLDSYRDMEVGNVILGEELYTDQRGEKQLTLMSMGDNVKYGSDFRALAYIPGYDPSDSYTVNIRELNISGKDTSKGKEVFVEKLDNSKIQANLRPQLVSSGENENRLRLAREADGFTYALIEVPNSTFPNASYQLTIRDQNDTTVSRTTYRSMWIDMPRSLLSLDMAIDMLRYIVDEETLDSLSEGSQDERERKFRAFWKKKDPTPDTEYNELMAEYYRRIDYAYQNFSTSNRIGYESDQGEIYIKFGPPQNIERKFPPNGSTVEIWSYPNREFIFRATSGFGDFRLVSE</sequence>
<dbReference type="EMBL" id="FQUS01000009">
    <property type="protein sequence ID" value="SHF50071.1"/>
    <property type="molecule type" value="Genomic_DNA"/>
</dbReference>
<dbReference type="AlphaFoldDB" id="A0A1M5C5T6"/>
<name>A0A1M5C5T6_9BACT</name>
<feature type="domain" description="GWxTD" evidence="1">
    <location>
        <begin position="346"/>
        <end position="455"/>
    </location>
</feature>
<accession>A0A1M5C5T6</accession>
<organism evidence="2 3">
    <name type="scientific">Fodinibius roseus</name>
    <dbReference type="NCBI Taxonomy" id="1194090"/>
    <lineage>
        <taxon>Bacteria</taxon>
        <taxon>Pseudomonadati</taxon>
        <taxon>Balneolota</taxon>
        <taxon>Balneolia</taxon>
        <taxon>Balneolales</taxon>
        <taxon>Balneolaceae</taxon>
        <taxon>Fodinibius</taxon>
    </lineage>
</organism>
<dbReference type="RefSeq" id="WP_139240262.1">
    <property type="nucleotide sequence ID" value="NZ_FQUS01000009.1"/>
</dbReference>
<dbReference type="NCBIfam" id="TIGR04514">
    <property type="entry name" value="GWxTD_dom"/>
    <property type="match status" value="1"/>
</dbReference>
<dbReference type="STRING" id="1194090.SAMN05443144_109108"/>
<dbReference type="OrthoDB" id="1522692at2"/>
<keyword evidence="3" id="KW-1185">Reference proteome</keyword>
<evidence type="ECO:0000313" key="2">
    <source>
        <dbReference type="EMBL" id="SHF50071.1"/>
    </source>
</evidence>
<proteinExistence type="predicted"/>
<gene>
    <name evidence="2" type="ORF">SAMN05443144_109108</name>
</gene>
<dbReference type="Proteomes" id="UP000184041">
    <property type="component" value="Unassembled WGS sequence"/>
</dbReference>
<dbReference type="Pfam" id="PF20094">
    <property type="entry name" value="GWxTD_dom"/>
    <property type="match status" value="1"/>
</dbReference>
<reference evidence="2 3" key="1">
    <citation type="submission" date="2016-11" db="EMBL/GenBank/DDBJ databases">
        <authorList>
            <person name="Jaros S."/>
            <person name="Januszkiewicz K."/>
            <person name="Wedrychowicz H."/>
        </authorList>
    </citation>
    <scope>NUCLEOTIDE SEQUENCE [LARGE SCALE GENOMIC DNA]</scope>
    <source>
        <strain evidence="2 3">DSM 21986</strain>
    </source>
</reference>
<dbReference type="InterPro" id="IPR030959">
    <property type="entry name" value="GWxTD_dom"/>
</dbReference>